<comment type="similarity">
    <text evidence="1">Belongs to the short-chain dehydrogenases/reductases (SDR) family.</text>
</comment>
<comment type="caution">
    <text evidence="5">The sequence shown here is derived from an EMBL/GenBank/DDBJ whole genome shotgun (WGS) entry which is preliminary data.</text>
</comment>
<dbReference type="PANTHER" id="PTHR44229:SF4">
    <property type="entry name" value="15-HYDROXYPROSTAGLANDIN DEHYDROGENASE [NAD(+)]"/>
    <property type="match status" value="1"/>
</dbReference>
<evidence type="ECO:0000313" key="5">
    <source>
        <dbReference type="EMBL" id="KAK4496013.1"/>
    </source>
</evidence>
<organism evidence="5 6">
    <name type="scientific">Zasmidium cellare</name>
    <name type="common">Wine cellar mold</name>
    <name type="synonym">Racodium cellare</name>
    <dbReference type="NCBI Taxonomy" id="395010"/>
    <lineage>
        <taxon>Eukaryota</taxon>
        <taxon>Fungi</taxon>
        <taxon>Dikarya</taxon>
        <taxon>Ascomycota</taxon>
        <taxon>Pezizomycotina</taxon>
        <taxon>Dothideomycetes</taxon>
        <taxon>Dothideomycetidae</taxon>
        <taxon>Mycosphaerellales</taxon>
        <taxon>Mycosphaerellaceae</taxon>
        <taxon>Zasmidium</taxon>
    </lineage>
</organism>
<dbReference type="InterPro" id="IPR020904">
    <property type="entry name" value="Sc_DH/Rdtase_CS"/>
</dbReference>
<keyword evidence="4" id="KW-0812">Transmembrane</keyword>
<evidence type="ECO:0008006" key="7">
    <source>
        <dbReference type="Google" id="ProtNLM"/>
    </source>
</evidence>
<dbReference type="EMBL" id="JAXOVC010000011">
    <property type="protein sequence ID" value="KAK4496013.1"/>
    <property type="molecule type" value="Genomic_DNA"/>
</dbReference>
<keyword evidence="4" id="KW-1133">Transmembrane helix</keyword>
<evidence type="ECO:0000313" key="6">
    <source>
        <dbReference type="Proteomes" id="UP001305779"/>
    </source>
</evidence>
<evidence type="ECO:0000256" key="2">
    <source>
        <dbReference type="ARBA" id="ARBA00022857"/>
    </source>
</evidence>
<dbReference type="Pfam" id="PF00106">
    <property type="entry name" value="adh_short"/>
    <property type="match status" value="1"/>
</dbReference>
<dbReference type="Gene3D" id="3.40.50.720">
    <property type="entry name" value="NAD(P)-binding Rossmann-like Domain"/>
    <property type="match status" value="1"/>
</dbReference>
<evidence type="ECO:0000256" key="3">
    <source>
        <dbReference type="ARBA" id="ARBA00023002"/>
    </source>
</evidence>
<proteinExistence type="inferred from homology"/>
<keyword evidence="3" id="KW-0560">Oxidoreductase</keyword>
<keyword evidence="4" id="KW-0472">Membrane</keyword>
<name>A0ABR0E438_ZASCE</name>
<feature type="transmembrane region" description="Helical" evidence="4">
    <location>
        <begin position="12"/>
        <end position="31"/>
    </location>
</feature>
<evidence type="ECO:0000256" key="4">
    <source>
        <dbReference type="SAM" id="Phobius"/>
    </source>
</evidence>
<dbReference type="SUPFAM" id="SSF51735">
    <property type="entry name" value="NAD(P)-binding Rossmann-fold domains"/>
    <property type="match status" value="1"/>
</dbReference>
<dbReference type="PROSITE" id="PS00061">
    <property type="entry name" value="ADH_SHORT"/>
    <property type="match status" value="1"/>
</dbReference>
<dbReference type="PANTHER" id="PTHR44229">
    <property type="entry name" value="15-HYDROXYPROSTAGLANDIN DEHYDROGENASE [NAD(+)]"/>
    <property type="match status" value="1"/>
</dbReference>
<dbReference type="InterPro" id="IPR002347">
    <property type="entry name" value="SDR_fam"/>
</dbReference>
<protein>
    <recommendedName>
        <fullName evidence="7">NAD(P)-binding protein</fullName>
    </recommendedName>
</protein>
<evidence type="ECO:0000256" key="1">
    <source>
        <dbReference type="ARBA" id="ARBA00006484"/>
    </source>
</evidence>
<dbReference type="PRINTS" id="PR00081">
    <property type="entry name" value="GDHRDH"/>
</dbReference>
<keyword evidence="6" id="KW-1185">Reference proteome</keyword>
<accession>A0ABR0E438</accession>
<dbReference type="Proteomes" id="UP001305779">
    <property type="component" value="Unassembled WGS sequence"/>
</dbReference>
<reference evidence="5 6" key="1">
    <citation type="journal article" date="2023" name="G3 (Bethesda)">
        <title>A chromosome-level genome assembly of Zasmidium syzygii isolated from banana leaves.</title>
        <authorList>
            <person name="van Westerhoven A.C."/>
            <person name="Mehrabi R."/>
            <person name="Talebi R."/>
            <person name="Steentjes M.B.F."/>
            <person name="Corcolon B."/>
            <person name="Chong P.A."/>
            <person name="Kema G.H.J."/>
            <person name="Seidl M.F."/>
        </authorList>
    </citation>
    <scope>NUCLEOTIDE SEQUENCE [LARGE SCALE GENOMIC DNA]</scope>
    <source>
        <strain evidence="5 6">P124</strain>
    </source>
</reference>
<keyword evidence="2" id="KW-0521">NADP</keyword>
<gene>
    <name evidence="5" type="ORF">PRZ48_013282</name>
</gene>
<dbReference type="InterPro" id="IPR036291">
    <property type="entry name" value="NAD(P)-bd_dom_sf"/>
</dbReference>
<sequence length="334" mass="36724">MFASPAGTKLLYTGAAAYATCTAFAAFWVGFRLPVQHNKAGPFNYHKLIKAGRPSGMGLEVAKALARRGGWHLHLLDLNAERGKQAASEVGNATFHQVNVLDYDSLANVFQEVYDTEGRLDFVFANAGIVERFNFYESHPPGKPPPPPDQTVIDINLKSVLNTAWLAQHYFRQSTDSDNKNLIMTSSVGGFYRCLVSPSYCASKHGVLGFMRSIAPFFYKHDGVRVNAICPASVRTNLLDSTAWNTFDKDVFVPIEKISEAVLMLIDGYDVGGKAAVSGEPINSGSNGVASGERLYGKAVELSGTNHYYREQIPFCSAHQEMCMRATERETYVE</sequence>